<keyword evidence="1" id="KW-0175">Coiled coil</keyword>
<evidence type="ECO:0000313" key="4">
    <source>
        <dbReference type="Proteomes" id="UP000663832"/>
    </source>
</evidence>
<dbReference type="EMBL" id="CAJNOM010000233">
    <property type="protein sequence ID" value="CAF1264193.1"/>
    <property type="molecule type" value="Genomic_DNA"/>
</dbReference>
<feature type="coiled-coil region" evidence="1">
    <location>
        <begin position="55"/>
        <end position="89"/>
    </location>
</feature>
<name>A0A814BEV4_9BILA</name>
<reference evidence="2" key="1">
    <citation type="submission" date="2021-02" db="EMBL/GenBank/DDBJ databases">
        <authorList>
            <person name="Nowell W R."/>
        </authorList>
    </citation>
    <scope>NUCLEOTIDE SEQUENCE</scope>
</reference>
<gene>
    <name evidence="2" type="ORF">BJG266_LOCUS11787</name>
    <name evidence="3" type="ORF">QVE165_LOCUS29223</name>
</gene>
<dbReference type="AlphaFoldDB" id="A0A814BEV4"/>
<comment type="caution">
    <text evidence="2">The sequence shown here is derived from an EMBL/GenBank/DDBJ whole genome shotgun (WGS) entry which is preliminary data.</text>
</comment>
<protein>
    <submittedName>
        <fullName evidence="2">Uncharacterized protein</fullName>
    </submittedName>
</protein>
<proteinExistence type="predicted"/>
<dbReference type="PANTHER" id="PTHR16306">
    <property type="entry name" value="TRANSLIN-ASSOCIATED FACTOR X-INTERACTING PROTEIN 1"/>
    <property type="match status" value="1"/>
</dbReference>
<accession>A0A814BEV4</accession>
<dbReference type="PANTHER" id="PTHR16306:SF0">
    <property type="entry name" value="TRANSLIN-ASSOCIATED FACTOR X-INTERACTING PROTEIN 1"/>
    <property type="match status" value="1"/>
</dbReference>
<sequence length="531" mass="62823">MTELISSDHYLSNIDDDLTTITDIDFLKFQLIRQRRKLFSIIELLIKTELSYENNLFLRIDYDKLLDNYNQLNQEYNQLKDKYQHLGHACLYLINKTQDLIDERNKYYNEWKINKSLLTPRPDWDKVSNVIDGGHKRWKVLSTGKSSEQLMEILIREIVNENQIESIEENDYFEANGDLESVLPFLRTSEHTQIVNRRIRRRMTGLLIKEIWTDKIRKPYNRSIRSLTPTKQYNSSGSSSPLLLPLPNTLQSPLDSNITLADHVANYFEKRFDSKTVAIEMGYNLRDACQRYHNSEEINLFWGIITGQIEEMVYHYRMQSISQLLQHLIKMKTFFSFQHDSTLPRARKAIVSEPNSPVSMIANRRLSLFSMKEYRESPVLHQDLTMTNEQFNESLKVFYPNKTASQIDELFLSAKYDLQHINQSIEFSLLFIEDNEGRFGKFLSTLIQQLIQEKFSYVEEIKQILLGHPLISVSQFCRAVLMIDPKINQNELHRYIEWVFSIKNFHSSQQIKPLDFEDLLRRLENCACFKH</sequence>
<keyword evidence="4" id="KW-1185">Reference proteome</keyword>
<evidence type="ECO:0000313" key="3">
    <source>
        <dbReference type="EMBL" id="CAF1264193.1"/>
    </source>
</evidence>
<evidence type="ECO:0000256" key="1">
    <source>
        <dbReference type="SAM" id="Coils"/>
    </source>
</evidence>
<evidence type="ECO:0000313" key="5">
    <source>
        <dbReference type="Proteomes" id="UP000663877"/>
    </source>
</evidence>
<organism evidence="2 5">
    <name type="scientific">Adineta steineri</name>
    <dbReference type="NCBI Taxonomy" id="433720"/>
    <lineage>
        <taxon>Eukaryota</taxon>
        <taxon>Metazoa</taxon>
        <taxon>Spiralia</taxon>
        <taxon>Gnathifera</taxon>
        <taxon>Rotifera</taxon>
        <taxon>Eurotatoria</taxon>
        <taxon>Bdelloidea</taxon>
        <taxon>Adinetida</taxon>
        <taxon>Adinetidae</taxon>
        <taxon>Adineta</taxon>
    </lineage>
</organism>
<dbReference type="GO" id="GO:0005737">
    <property type="term" value="C:cytoplasm"/>
    <property type="evidence" value="ECO:0007669"/>
    <property type="project" value="TreeGrafter"/>
</dbReference>
<dbReference type="OrthoDB" id="261426at2759"/>
<dbReference type="Proteomes" id="UP000663877">
    <property type="component" value="Unassembled WGS sequence"/>
</dbReference>
<evidence type="ECO:0000313" key="2">
    <source>
        <dbReference type="EMBL" id="CAF0925711.1"/>
    </source>
</evidence>
<dbReference type="EMBL" id="CAJNOI010000044">
    <property type="protein sequence ID" value="CAF0925711.1"/>
    <property type="molecule type" value="Genomic_DNA"/>
</dbReference>
<dbReference type="Proteomes" id="UP000663832">
    <property type="component" value="Unassembled WGS sequence"/>
</dbReference>